<dbReference type="OrthoDB" id="9797882at2"/>
<evidence type="ECO:0000256" key="1">
    <source>
        <dbReference type="ARBA" id="ARBA00022801"/>
    </source>
</evidence>
<sequence>MKVWIDTDGGIDDALALACAFAAPRLELAGISTVFGNVAPRKAARNAALVQSFFEPPHVGISVGATAPLTGHWRDARIIHGEDGLGGASSGHVLGYEIGHVHEDGPEICARHIAGFARRTGADGALVCLGPLTNLAIALRREPDAFAGLGQIVCMGGALSIPRSRRGTVEFNFGSDLEAVRGVLAAAPRLTVIPLDTCRQVVLRRARLAVIAERSGSPLTHFLQRAHNHYMDRYRASDGIDGCYPHDTLAIAAVAAPGMFRFQTLALELSDDASFPGLLRESGQGRSVQIATRVDQRAALDWIEACICAPAPH</sequence>
<dbReference type="InterPro" id="IPR001910">
    <property type="entry name" value="Inosine/uridine_hydrolase_dom"/>
</dbReference>
<dbReference type="InterPro" id="IPR023186">
    <property type="entry name" value="IUNH"/>
</dbReference>
<gene>
    <name evidence="4" type="ORF">SAMN04488568_1245</name>
</gene>
<feature type="domain" description="Inosine/uridine-preferring nucleoside hydrolase" evidence="3">
    <location>
        <begin position="3"/>
        <end position="298"/>
    </location>
</feature>
<accession>A0A1G9WD28</accession>
<protein>
    <submittedName>
        <fullName evidence="4">Purine nucleosidase</fullName>
    </submittedName>
</protein>
<evidence type="ECO:0000259" key="3">
    <source>
        <dbReference type="Pfam" id="PF01156"/>
    </source>
</evidence>
<keyword evidence="5" id="KW-1185">Reference proteome</keyword>
<dbReference type="STRING" id="144026.SAMN04488568_1245"/>
<dbReference type="EMBL" id="FNHG01000024">
    <property type="protein sequence ID" value="SDM82086.1"/>
    <property type="molecule type" value="Genomic_DNA"/>
</dbReference>
<dbReference type="Proteomes" id="UP000199759">
    <property type="component" value="Unassembled WGS sequence"/>
</dbReference>
<dbReference type="SUPFAM" id="SSF53590">
    <property type="entry name" value="Nucleoside hydrolase"/>
    <property type="match status" value="1"/>
</dbReference>
<dbReference type="GO" id="GO:0008477">
    <property type="term" value="F:purine nucleosidase activity"/>
    <property type="evidence" value="ECO:0007669"/>
    <property type="project" value="TreeGrafter"/>
</dbReference>
<dbReference type="PANTHER" id="PTHR12304">
    <property type="entry name" value="INOSINE-URIDINE PREFERRING NUCLEOSIDE HYDROLASE"/>
    <property type="match status" value="1"/>
</dbReference>
<dbReference type="GO" id="GO:0006152">
    <property type="term" value="P:purine nucleoside catabolic process"/>
    <property type="evidence" value="ECO:0007669"/>
    <property type="project" value="TreeGrafter"/>
</dbReference>
<dbReference type="PANTHER" id="PTHR12304:SF4">
    <property type="entry name" value="URIDINE NUCLEOSIDASE"/>
    <property type="match status" value="1"/>
</dbReference>
<dbReference type="Gene3D" id="3.90.245.10">
    <property type="entry name" value="Ribonucleoside hydrolase-like"/>
    <property type="match status" value="1"/>
</dbReference>
<keyword evidence="1" id="KW-0378">Hydrolase</keyword>
<dbReference type="GO" id="GO:0005829">
    <property type="term" value="C:cytosol"/>
    <property type="evidence" value="ECO:0007669"/>
    <property type="project" value="TreeGrafter"/>
</dbReference>
<evidence type="ECO:0000313" key="5">
    <source>
        <dbReference type="Proteomes" id="UP000199759"/>
    </source>
</evidence>
<evidence type="ECO:0000256" key="2">
    <source>
        <dbReference type="ARBA" id="ARBA00023295"/>
    </source>
</evidence>
<keyword evidence="2" id="KW-0326">Glycosidase</keyword>
<dbReference type="Pfam" id="PF01156">
    <property type="entry name" value="IU_nuc_hydro"/>
    <property type="match status" value="1"/>
</dbReference>
<dbReference type="AlphaFoldDB" id="A0A1G9WD28"/>
<evidence type="ECO:0000313" key="4">
    <source>
        <dbReference type="EMBL" id="SDM82086.1"/>
    </source>
</evidence>
<dbReference type="RefSeq" id="WP_091771785.1">
    <property type="nucleotide sequence ID" value="NZ_FNHG01000024.1"/>
</dbReference>
<name>A0A1G9WD28_9PROT</name>
<proteinExistence type="predicted"/>
<reference evidence="4 5" key="1">
    <citation type="submission" date="2016-10" db="EMBL/GenBank/DDBJ databases">
        <authorList>
            <person name="de Groot N.N."/>
        </authorList>
    </citation>
    <scope>NUCLEOTIDE SEQUENCE [LARGE SCALE GENOMIC DNA]</scope>
    <source>
        <strain evidence="4 5">DSM 16077</strain>
    </source>
</reference>
<dbReference type="InterPro" id="IPR036452">
    <property type="entry name" value="Ribo_hydro-like"/>
</dbReference>
<organism evidence="4 5">
    <name type="scientific">Maricaulis salignorans</name>
    <dbReference type="NCBI Taxonomy" id="144026"/>
    <lineage>
        <taxon>Bacteria</taxon>
        <taxon>Pseudomonadati</taxon>
        <taxon>Pseudomonadota</taxon>
        <taxon>Alphaproteobacteria</taxon>
        <taxon>Maricaulales</taxon>
        <taxon>Maricaulaceae</taxon>
        <taxon>Maricaulis</taxon>
    </lineage>
</organism>